<dbReference type="Proteomes" id="UP000241074">
    <property type="component" value="Chromosome"/>
</dbReference>
<protein>
    <submittedName>
        <fullName evidence="1">Uncharacterized protein</fullName>
    </submittedName>
</protein>
<dbReference type="AlphaFoldDB" id="A0A2P1PUR5"/>
<proteinExistence type="predicted"/>
<evidence type="ECO:0000313" key="1">
    <source>
        <dbReference type="EMBL" id="AVP98560.1"/>
    </source>
</evidence>
<reference evidence="1 2" key="1">
    <citation type="submission" date="2018-03" db="EMBL/GenBank/DDBJ databases">
        <title>Ahniella affigens gen. nov., sp. nov., a gammaproteobacterium isolated from sandy soil near a stream.</title>
        <authorList>
            <person name="Ko Y."/>
            <person name="Kim J.-H."/>
        </authorList>
    </citation>
    <scope>NUCLEOTIDE SEQUENCE [LARGE SCALE GENOMIC DNA]</scope>
    <source>
        <strain evidence="1 2">D13</strain>
    </source>
</reference>
<dbReference type="EMBL" id="CP027860">
    <property type="protein sequence ID" value="AVP98560.1"/>
    <property type="molecule type" value="Genomic_DNA"/>
</dbReference>
<evidence type="ECO:0000313" key="2">
    <source>
        <dbReference type="Proteomes" id="UP000241074"/>
    </source>
</evidence>
<accession>A0A2P1PUR5</accession>
<sequence length="245" mass="27098">MAIDFVLEFPCAVRKSLGESALVTMVGHRTLAEFAVTEVRRTNPSLDLQTILEKVQVRVSQARPDGTTEQVPMTVGQLAALGQPLDPHRAQCGPCRANIADRSFGCIAKINYPIRKESEEWLLSRLAADGNDPGMALLFKLLSDFGLDGRSVDEMRPKLFELKEPLVRQWGTFSGRKKVSSSQIIQMLILGDIGPQQAQAYTHVLALERVLKDPHPASDNIEQFKTFMCAVVMSARLNAILRVNA</sequence>
<gene>
    <name evidence="1" type="ORF">C7S18_15805</name>
</gene>
<reference evidence="1 2" key="2">
    <citation type="submission" date="2018-03" db="EMBL/GenBank/DDBJ databases">
        <authorList>
            <person name="Keele B.F."/>
        </authorList>
    </citation>
    <scope>NUCLEOTIDE SEQUENCE [LARGE SCALE GENOMIC DNA]</scope>
    <source>
        <strain evidence="1 2">D13</strain>
    </source>
</reference>
<keyword evidence="2" id="KW-1185">Reference proteome</keyword>
<dbReference type="KEGG" id="xba:C7S18_15805"/>
<dbReference type="RefSeq" id="WP_106892481.1">
    <property type="nucleotide sequence ID" value="NZ_CP027860.1"/>
</dbReference>
<name>A0A2P1PUR5_9GAMM</name>
<dbReference type="OrthoDB" id="8894484at2"/>
<organism evidence="1 2">
    <name type="scientific">Ahniella affigens</name>
    <dbReference type="NCBI Taxonomy" id="2021234"/>
    <lineage>
        <taxon>Bacteria</taxon>
        <taxon>Pseudomonadati</taxon>
        <taxon>Pseudomonadota</taxon>
        <taxon>Gammaproteobacteria</taxon>
        <taxon>Lysobacterales</taxon>
        <taxon>Rhodanobacteraceae</taxon>
        <taxon>Ahniella</taxon>
    </lineage>
</organism>